<keyword evidence="2" id="KW-0863">Zinc-finger</keyword>
<dbReference type="GO" id="GO:0000398">
    <property type="term" value="P:mRNA splicing, via spliceosome"/>
    <property type="evidence" value="ECO:0007669"/>
    <property type="project" value="InterPro"/>
</dbReference>
<feature type="compositionally biased region" description="Basic and acidic residues" evidence="5">
    <location>
        <begin position="158"/>
        <end position="168"/>
    </location>
</feature>
<dbReference type="Pfam" id="PF12874">
    <property type="entry name" value="zf-met"/>
    <property type="match status" value="1"/>
</dbReference>
<dbReference type="GO" id="GO:0046540">
    <property type="term" value="C:U4/U6 x U5 tri-snRNP complex"/>
    <property type="evidence" value="ECO:0007669"/>
    <property type="project" value="TreeGrafter"/>
</dbReference>
<evidence type="ECO:0000313" key="8">
    <source>
        <dbReference type="Proteomes" id="UP000320333"/>
    </source>
</evidence>
<evidence type="ECO:0000256" key="4">
    <source>
        <dbReference type="ARBA" id="ARBA00023242"/>
    </source>
</evidence>
<protein>
    <recommendedName>
        <fullName evidence="6">U1-type domain-containing protein</fullName>
    </recommendedName>
</protein>
<dbReference type="SUPFAM" id="SSF57667">
    <property type="entry name" value="beta-beta-alpha zinc fingers"/>
    <property type="match status" value="1"/>
</dbReference>
<name>A0A507F7Q1_9FUNG</name>
<feature type="region of interest" description="Disordered" evidence="5">
    <location>
        <begin position="1"/>
        <end position="55"/>
    </location>
</feature>
<dbReference type="AlphaFoldDB" id="A0A507F7Q1"/>
<evidence type="ECO:0000256" key="3">
    <source>
        <dbReference type="ARBA" id="ARBA00022833"/>
    </source>
</evidence>
<keyword evidence="1" id="KW-0479">Metal-binding</keyword>
<dbReference type="GO" id="GO:0008270">
    <property type="term" value="F:zinc ion binding"/>
    <property type="evidence" value="ECO:0007669"/>
    <property type="project" value="UniProtKB-KW"/>
</dbReference>
<keyword evidence="8" id="KW-1185">Reference proteome</keyword>
<proteinExistence type="predicted"/>
<dbReference type="Proteomes" id="UP000320333">
    <property type="component" value="Unassembled WGS sequence"/>
</dbReference>
<feature type="compositionally biased region" description="Basic and acidic residues" evidence="5">
    <location>
        <begin position="175"/>
        <end position="191"/>
    </location>
</feature>
<keyword evidence="3" id="KW-0862">Zinc</keyword>
<dbReference type="InterPro" id="IPR036236">
    <property type="entry name" value="Znf_C2H2_sf"/>
</dbReference>
<dbReference type="STRING" id="246404.A0A507F7Q1"/>
<dbReference type="EMBL" id="QEAP01000242">
    <property type="protein sequence ID" value="TPX71660.1"/>
    <property type="molecule type" value="Genomic_DNA"/>
</dbReference>
<organism evidence="7 8">
    <name type="scientific">Chytriomyces confervae</name>
    <dbReference type="NCBI Taxonomy" id="246404"/>
    <lineage>
        <taxon>Eukaryota</taxon>
        <taxon>Fungi</taxon>
        <taxon>Fungi incertae sedis</taxon>
        <taxon>Chytridiomycota</taxon>
        <taxon>Chytridiomycota incertae sedis</taxon>
        <taxon>Chytridiomycetes</taxon>
        <taxon>Chytridiales</taxon>
        <taxon>Chytriomycetaceae</taxon>
        <taxon>Chytriomyces</taxon>
    </lineage>
</organism>
<dbReference type="OrthoDB" id="30343at2759"/>
<dbReference type="InterPro" id="IPR003604">
    <property type="entry name" value="Matrin/U1-like-C_Znf_C2H2"/>
</dbReference>
<evidence type="ECO:0000256" key="5">
    <source>
        <dbReference type="SAM" id="MobiDB-lite"/>
    </source>
</evidence>
<dbReference type="GO" id="GO:0003676">
    <property type="term" value="F:nucleic acid binding"/>
    <property type="evidence" value="ECO:0007669"/>
    <property type="project" value="InterPro"/>
</dbReference>
<evidence type="ECO:0000259" key="6">
    <source>
        <dbReference type="SMART" id="SM00451"/>
    </source>
</evidence>
<evidence type="ECO:0000256" key="1">
    <source>
        <dbReference type="ARBA" id="ARBA00022723"/>
    </source>
</evidence>
<feature type="region of interest" description="Disordered" evidence="5">
    <location>
        <begin position="158"/>
        <end position="207"/>
    </location>
</feature>
<dbReference type="InterPro" id="IPR040107">
    <property type="entry name" value="Snu23"/>
</dbReference>
<dbReference type="SMART" id="SM00451">
    <property type="entry name" value="ZnF_U1"/>
    <property type="match status" value="1"/>
</dbReference>
<dbReference type="InterPro" id="IPR013087">
    <property type="entry name" value="Znf_C2H2_type"/>
</dbReference>
<feature type="domain" description="U1-type" evidence="6">
    <location>
        <begin position="83"/>
        <end position="117"/>
    </location>
</feature>
<dbReference type="Gene3D" id="3.30.160.60">
    <property type="entry name" value="Classic Zinc Finger"/>
    <property type="match status" value="1"/>
</dbReference>
<evidence type="ECO:0000256" key="2">
    <source>
        <dbReference type="ARBA" id="ARBA00022771"/>
    </source>
</evidence>
<sequence length="207" mass="23305">MSNNSSFYAGTAPGGDTGFRRTWDRDEYLQKAKERAEKGDPRKKDTKSDEPTQLLTQREGHIDFDALVNKTAVVSDAPGEQKQPGFFCAACNIVCKDNINYLDHLNGFKHQRNMGMSMKVERSTAEQVKARIALLTKKRKNPEPELNLAERVKVAVDAEEATKQSKKEDKKKKKEEKVRKEEADQANKMDPEMAAMMGFSGFGSSKK</sequence>
<keyword evidence="4" id="KW-0539">Nucleus</keyword>
<comment type="caution">
    <text evidence="7">The sequence shown here is derived from an EMBL/GenBank/DDBJ whole genome shotgun (WGS) entry which is preliminary data.</text>
</comment>
<accession>A0A507F7Q1</accession>
<gene>
    <name evidence="7" type="ORF">CcCBS67573_g06077</name>
</gene>
<feature type="compositionally biased region" description="Basic and acidic residues" evidence="5">
    <location>
        <begin position="18"/>
        <end position="50"/>
    </location>
</feature>
<dbReference type="PANTHER" id="PTHR45986:SF1">
    <property type="entry name" value="ZINC FINGER MATRIN-TYPE PROTEIN 2"/>
    <property type="match status" value="1"/>
</dbReference>
<reference evidence="7 8" key="1">
    <citation type="journal article" date="2019" name="Sci. Rep.">
        <title>Comparative genomics of chytrid fungi reveal insights into the obligate biotrophic and pathogenic lifestyle of Synchytrium endobioticum.</title>
        <authorList>
            <person name="van de Vossenberg B.T.L.H."/>
            <person name="Warris S."/>
            <person name="Nguyen H.D.T."/>
            <person name="van Gent-Pelzer M.P.E."/>
            <person name="Joly D.L."/>
            <person name="van de Geest H.C."/>
            <person name="Bonants P.J.M."/>
            <person name="Smith D.S."/>
            <person name="Levesque C.A."/>
            <person name="van der Lee T.A.J."/>
        </authorList>
    </citation>
    <scope>NUCLEOTIDE SEQUENCE [LARGE SCALE GENOMIC DNA]</scope>
    <source>
        <strain evidence="7 8">CBS 675.73</strain>
    </source>
</reference>
<dbReference type="PANTHER" id="PTHR45986">
    <property type="entry name" value="ZINC FINGER MATRIN-TYPE PROTEIN 2"/>
    <property type="match status" value="1"/>
</dbReference>
<evidence type="ECO:0000313" key="7">
    <source>
        <dbReference type="EMBL" id="TPX71660.1"/>
    </source>
</evidence>
<dbReference type="GO" id="GO:0005681">
    <property type="term" value="C:spliceosomal complex"/>
    <property type="evidence" value="ECO:0007669"/>
    <property type="project" value="InterPro"/>
</dbReference>